<accession>A0A9X2AKK4</accession>
<dbReference type="Proteomes" id="UP001139369">
    <property type="component" value="Unassembled WGS sequence"/>
</dbReference>
<evidence type="ECO:0000313" key="1">
    <source>
        <dbReference type="EMBL" id="MCI2230531.1"/>
    </source>
</evidence>
<name>A0A9X2AKK4_9FLAO</name>
<evidence type="ECO:0000313" key="2">
    <source>
        <dbReference type="Proteomes" id="UP001139369"/>
    </source>
</evidence>
<sequence length="165" mass="20004">MKTLQTMNANKYFITIFIFYCTFSFSQKKEDVYFILKENNSQYLITANFNQDLEYITLFRRKEYELHKKKVKEAKKNGIYEYNPDSGRDNLKIKVPKLTFEIISKNKISECEFLNLKLIDYKWILNNSWKKIAKQPYDFKDIYFLHKIKDGKYISYKVGLTIVEY</sequence>
<keyword evidence="2" id="KW-1185">Reference proteome</keyword>
<dbReference type="EMBL" id="JAKQYM010000040">
    <property type="protein sequence ID" value="MCI2230531.1"/>
    <property type="molecule type" value="Genomic_DNA"/>
</dbReference>
<organism evidence="1 2">
    <name type="scientific">Polaribacter marinus</name>
    <dbReference type="NCBI Taxonomy" id="2916838"/>
    <lineage>
        <taxon>Bacteria</taxon>
        <taxon>Pseudomonadati</taxon>
        <taxon>Bacteroidota</taxon>
        <taxon>Flavobacteriia</taxon>
        <taxon>Flavobacteriales</taxon>
        <taxon>Flavobacteriaceae</taxon>
    </lineage>
</organism>
<comment type="caution">
    <text evidence="1">The sequence shown here is derived from an EMBL/GenBank/DDBJ whole genome shotgun (WGS) entry which is preliminary data.</text>
</comment>
<proteinExistence type="predicted"/>
<dbReference type="AlphaFoldDB" id="A0A9X2AKK4"/>
<dbReference type="RefSeq" id="WP_242179687.1">
    <property type="nucleotide sequence ID" value="NZ_JAKQYM010000040.1"/>
</dbReference>
<reference evidence="1" key="1">
    <citation type="submission" date="2022-02" db="EMBL/GenBank/DDBJ databases">
        <title>Polaribacter sp. MSW13, isolated from seawater.</title>
        <authorList>
            <person name="Kristyanto S."/>
            <person name="Jung J."/>
            <person name="Jeon C.O."/>
        </authorList>
    </citation>
    <scope>NUCLEOTIDE SEQUENCE</scope>
    <source>
        <strain evidence="1">MSW13</strain>
    </source>
</reference>
<protein>
    <submittedName>
        <fullName evidence="1">Uncharacterized protein</fullName>
    </submittedName>
</protein>
<gene>
    <name evidence="1" type="ORF">MC378_15250</name>
</gene>